<evidence type="ECO:0000259" key="1">
    <source>
        <dbReference type="Pfam" id="PF22483"/>
    </source>
</evidence>
<proteinExistence type="predicted"/>
<protein>
    <recommendedName>
        <fullName evidence="1">Transposase for insertion sequence element IS21-like C-terminal domain-containing protein</fullName>
    </recommendedName>
</protein>
<name>A0A4Y3VXY7_9ACTN</name>
<sequence>MRSGRRQCRPLGGAAPAAVFEAVEASTLLPLPKTPFALARWSTATVGPDIHIKVGRILYPVPWKLMGKRVDVRSTAAFVQVFHDGELDPGGT</sequence>
<feature type="domain" description="Transposase for insertion sequence element IS21-like C-terminal" evidence="1">
    <location>
        <begin position="31"/>
        <end position="87"/>
    </location>
</feature>
<dbReference type="PANTHER" id="PTHR35004:SF8">
    <property type="entry name" value="TRANSPOSASE RV3428C-RELATED"/>
    <property type="match status" value="1"/>
</dbReference>
<gene>
    <name evidence="2" type="ORF">SSP24_81950</name>
</gene>
<organism evidence="2 3">
    <name type="scientific">Streptomyces spinoverrucosus</name>
    <dbReference type="NCBI Taxonomy" id="284043"/>
    <lineage>
        <taxon>Bacteria</taxon>
        <taxon>Bacillati</taxon>
        <taxon>Actinomycetota</taxon>
        <taxon>Actinomycetes</taxon>
        <taxon>Kitasatosporales</taxon>
        <taxon>Streptomycetaceae</taxon>
        <taxon>Streptomyces</taxon>
    </lineage>
</organism>
<reference evidence="2 3" key="1">
    <citation type="submission" date="2019-06" db="EMBL/GenBank/DDBJ databases">
        <title>Whole genome shotgun sequence of Streptomyces spinoverrucosus NBRC 14228.</title>
        <authorList>
            <person name="Hosoyama A."/>
            <person name="Uohara A."/>
            <person name="Ohji S."/>
            <person name="Ichikawa N."/>
        </authorList>
    </citation>
    <scope>NUCLEOTIDE SEQUENCE [LARGE SCALE GENOMIC DNA]</scope>
    <source>
        <strain evidence="2 3">NBRC 14228</strain>
    </source>
</reference>
<dbReference type="EMBL" id="BJND01000119">
    <property type="protein sequence ID" value="GEC10540.1"/>
    <property type="molecule type" value="Genomic_DNA"/>
</dbReference>
<evidence type="ECO:0000313" key="2">
    <source>
        <dbReference type="EMBL" id="GEC10540.1"/>
    </source>
</evidence>
<dbReference type="InterPro" id="IPR054353">
    <property type="entry name" value="IstA-like_C"/>
</dbReference>
<dbReference type="AlphaFoldDB" id="A0A4Y3VXY7"/>
<evidence type="ECO:0000313" key="3">
    <source>
        <dbReference type="Proteomes" id="UP000317881"/>
    </source>
</evidence>
<dbReference type="PANTHER" id="PTHR35004">
    <property type="entry name" value="TRANSPOSASE RV3428C-RELATED"/>
    <property type="match status" value="1"/>
</dbReference>
<dbReference type="Proteomes" id="UP000317881">
    <property type="component" value="Unassembled WGS sequence"/>
</dbReference>
<comment type="caution">
    <text evidence="2">The sequence shown here is derived from an EMBL/GenBank/DDBJ whole genome shotgun (WGS) entry which is preliminary data.</text>
</comment>
<dbReference type="Pfam" id="PF22483">
    <property type="entry name" value="Mu-transpos_C_2"/>
    <property type="match status" value="1"/>
</dbReference>
<accession>A0A4Y3VXY7</accession>
<keyword evidence="3" id="KW-1185">Reference proteome</keyword>
<dbReference type="RefSeq" id="WP_229866360.1">
    <property type="nucleotide sequence ID" value="NZ_BJND01000119.1"/>
</dbReference>